<evidence type="ECO:0000313" key="2">
    <source>
        <dbReference type="Proteomes" id="UP000245609"/>
    </source>
</evidence>
<reference evidence="1 2" key="1">
    <citation type="journal article" date="2018" name="MBio">
        <title>Comparative Genomics Reveals the Core Gene Toolbox for the Fungus-Insect Symbiosis.</title>
        <authorList>
            <person name="Wang Y."/>
            <person name="Stata M."/>
            <person name="Wang W."/>
            <person name="Stajich J.E."/>
            <person name="White M.M."/>
            <person name="Moncalvo J.M."/>
        </authorList>
    </citation>
    <scope>NUCLEOTIDE SEQUENCE [LARGE SCALE GENOMIC DNA]</scope>
    <source>
        <strain evidence="1 2">SC-DP-2</strain>
    </source>
</reference>
<name>A0A2T9Y9U0_9FUNG</name>
<accession>A0A2T9Y9U0</accession>
<dbReference type="Proteomes" id="UP000245609">
    <property type="component" value="Unassembled WGS sequence"/>
</dbReference>
<evidence type="ECO:0000313" key="1">
    <source>
        <dbReference type="EMBL" id="PVU89084.1"/>
    </source>
</evidence>
<organism evidence="1 2">
    <name type="scientific">Smittium megazygosporum</name>
    <dbReference type="NCBI Taxonomy" id="133381"/>
    <lineage>
        <taxon>Eukaryota</taxon>
        <taxon>Fungi</taxon>
        <taxon>Fungi incertae sedis</taxon>
        <taxon>Zoopagomycota</taxon>
        <taxon>Kickxellomycotina</taxon>
        <taxon>Harpellomycetes</taxon>
        <taxon>Harpellales</taxon>
        <taxon>Legeriomycetaceae</taxon>
        <taxon>Smittium</taxon>
    </lineage>
</organism>
<keyword evidence="2" id="KW-1185">Reference proteome</keyword>
<proteinExistence type="predicted"/>
<gene>
    <name evidence="1" type="ORF">BB560_006320</name>
</gene>
<feature type="non-terminal residue" evidence="1">
    <location>
        <position position="1"/>
    </location>
</feature>
<protein>
    <submittedName>
        <fullName evidence="1">Uncharacterized protein</fullName>
    </submittedName>
</protein>
<dbReference type="AlphaFoldDB" id="A0A2T9Y9U0"/>
<sequence>KHGKRLESRYLINALKKEKNLRVLYTRLKAVKFLLASEIFDQIDEGNGAGIQSTYTTKVKLIDGWEKYFDADGILLIKNKKMSSSEKKSKSMSTLSHVMSKWKLKPVDQGNEGAEWILRSEDITILQRKAQIYDNKDKKASFERLLECSKTLIIPFETAVPRFPHENNTKKDICIEHGFYYETKNKENARRNFPDENRSSFIKKLKNIGLKEMGLLTHGK</sequence>
<comment type="caution">
    <text evidence="1">The sequence shown here is derived from an EMBL/GenBank/DDBJ whole genome shotgun (WGS) entry which is preliminary data.</text>
</comment>
<dbReference type="EMBL" id="MBFS01003088">
    <property type="protein sequence ID" value="PVU89084.1"/>
    <property type="molecule type" value="Genomic_DNA"/>
</dbReference>